<dbReference type="InterPro" id="IPR015854">
    <property type="entry name" value="ABC_transpr_LolD-like"/>
</dbReference>
<dbReference type="EMBL" id="FNCJ01000021">
    <property type="protein sequence ID" value="SDI35408.1"/>
    <property type="molecule type" value="Genomic_DNA"/>
</dbReference>
<dbReference type="Proteomes" id="UP000199706">
    <property type="component" value="Unassembled WGS sequence"/>
</dbReference>
<evidence type="ECO:0000256" key="7">
    <source>
        <dbReference type="ARBA" id="ARBA00023251"/>
    </source>
</evidence>
<accession>A0A1G8JW84</accession>
<dbReference type="GO" id="GO:0046677">
    <property type="term" value="P:response to antibiotic"/>
    <property type="evidence" value="ECO:0007669"/>
    <property type="project" value="UniProtKB-KW"/>
</dbReference>
<dbReference type="RefSeq" id="WP_244106515.1">
    <property type="nucleotide sequence ID" value="NZ_CADERL010000030.1"/>
</dbReference>
<dbReference type="GO" id="GO:0016887">
    <property type="term" value="F:ATP hydrolysis activity"/>
    <property type="evidence" value="ECO:0007669"/>
    <property type="project" value="InterPro"/>
</dbReference>
<dbReference type="GO" id="GO:0098796">
    <property type="term" value="C:membrane protein complex"/>
    <property type="evidence" value="ECO:0007669"/>
    <property type="project" value="UniProtKB-ARBA"/>
</dbReference>
<keyword evidence="1" id="KW-0813">Transport</keyword>
<evidence type="ECO:0000256" key="2">
    <source>
        <dbReference type="ARBA" id="ARBA00022475"/>
    </source>
</evidence>
<gene>
    <name evidence="10" type="ORF">SAMN05216466_12171</name>
</gene>
<keyword evidence="6" id="KW-0472">Membrane</keyword>
<keyword evidence="4" id="KW-0547">Nucleotide-binding</keyword>
<dbReference type="GO" id="GO:0005524">
    <property type="term" value="F:ATP binding"/>
    <property type="evidence" value="ECO:0007669"/>
    <property type="project" value="UniProtKB-KW"/>
</dbReference>
<protein>
    <submittedName>
        <fullName evidence="10">Putative ABC transport system ATP-binding protein/macrolide transport system ATP-binding/permease protein</fullName>
    </submittedName>
</protein>
<dbReference type="FunFam" id="3.40.50.300:FF:000032">
    <property type="entry name" value="Export ABC transporter ATP-binding protein"/>
    <property type="match status" value="1"/>
</dbReference>
<evidence type="ECO:0000256" key="8">
    <source>
        <dbReference type="ARBA" id="ARBA00038388"/>
    </source>
</evidence>
<keyword evidence="5 10" id="KW-0067">ATP-binding</keyword>
<dbReference type="SMART" id="SM00382">
    <property type="entry name" value="AAA"/>
    <property type="match status" value="1"/>
</dbReference>
<dbReference type="PROSITE" id="PS00211">
    <property type="entry name" value="ABC_TRANSPORTER_1"/>
    <property type="match status" value="1"/>
</dbReference>
<keyword evidence="3" id="KW-0997">Cell inner membrane</keyword>
<keyword evidence="2" id="KW-1003">Cell membrane</keyword>
<dbReference type="GO" id="GO:0005886">
    <property type="term" value="C:plasma membrane"/>
    <property type="evidence" value="ECO:0007669"/>
    <property type="project" value="TreeGrafter"/>
</dbReference>
<keyword evidence="6" id="KW-1133">Transmembrane helix</keyword>
<dbReference type="InterPro" id="IPR003439">
    <property type="entry name" value="ABC_transporter-like_ATP-bd"/>
</dbReference>
<dbReference type="CDD" id="cd03255">
    <property type="entry name" value="ABC_MJ0796_LolCDE_FtsE"/>
    <property type="match status" value="1"/>
</dbReference>
<dbReference type="PANTHER" id="PTHR24220">
    <property type="entry name" value="IMPORT ATP-BINDING PROTEIN"/>
    <property type="match status" value="1"/>
</dbReference>
<evidence type="ECO:0000256" key="1">
    <source>
        <dbReference type="ARBA" id="ARBA00022448"/>
    </source>
</evidence>
<dbReference type="InterPro" id="IPR027417">
    <property type="entry name" value="P-loop_NTPase"/>
</dbReference>
<feature type="domain" description="ABC transporter" evidence="9">
    <location>
        <begin position="6"/>
        <end position="196"/>
    </location>
</feature>
<dbReference type="PROSITE" id="PS50893">
    <property type="entry name" value="ABC_TRANSPORTER_2"/>
    <property type="match status" value="1"/>
</dbReference>
<dbReference type="InterPro" id="IPR017911">
    <property type="entry name" value="MacB-like_ATP-bd"/>
</dbReference>
<name>A0A1G8JW84_9BURK</name>
<keyword evidence="7" id="KW-0046">Antibiotic resistance</keyword>
<dbReference type="InterPro" id="IPR017871">
    <property type="entry name" value="ABC_transporter-like_CS"/>
</dbReference>
<keyword evidence="6" id="KW-0812">Transmembrane</keyword>
<sequence length="197" mass="21496">MSEPVIEVRNVTRIYALGDVQMRALDGANLTIQRGEFVSIMGSSGSGKSTLMNILGCLDRPTSGTYVFEGVDTAQLPEPALGRIRSERIGFVFQSFNLLARTSALENVALPLFYASSGPARRTERFARAREALRFVGLAQRERNSPGQLSGGQQQRVAIARALISGPAILLADEPTGNLDTRTSHEIMEMLRSLNRD</sequence>
<dbReference type="AlphaFoldDB" id="A0A1G8JW84"/>
<evidence type="ECO:0000313" key="11">
    <source>
        <dbReference type="Proteomes" id="UP000199706"/>
    </source>
</evidence>
<evidence type="ECO:0000256" key="4">
    <source>
        <dbReference type="ARBA" id="ARBA00022741"/>
    </source>
</evidence>
<proteinExistence type="inferred from homology"/>
<dbReference type="InterPro" id="IPR003593">
    <property type="entry name" value="AAA+_ATPase"/>
</dbReference>
<organism evidence="10 11">
    <name type="scientific">Paraburkholderia phenazinium</name>
    <dbReference type="NCBI Taxonomy" id="60549"/>
    <lineage>
        <taxon>Bacteria</taxon>
        <taxon>Pseudomonadati</taxon>
        <taxon>Pseudomonadota</taxon>
        <taxon>Betaproteobacteria</taxon>
        <taxon>Burkholderiales</taxon>
        <taxon>Burkholderiaceae</taxon>
        <taxon>Paraburkholderia</taxon>
    </lineage>
</organism>
<evidence type="ECO:0000313" key="10">
    <source>
        <dbReference type="EMBL" id="SDI35408.1"/>
    </source>
</evidence>
<dbReference type="Pfam" id="PF00005">
    <property type="entry name" value="ABC_tran"/>
    <property type="match status" value="1"/>
</dbReference>
<dbReference type="Gene3D" id="3.40.50.300">
    <property type="entry name" value="P-loop containing nucleotide triphosphate hydrolases"/>
    <property type="match status" value="1"/>
</dbReference>
<evidence type="ECO:0000259" key="9">
    <source>
        <dbReference type="PROSITE" id="PS50893"/>
    </source>
</evidence>
<evidence type="ECO:0000256" key="3">
    <source>
        <dbReference type="ARBA" id="ARBA00022519"/>
    </source>
</evidence>
<comment type="similarity">
    <text evidence="8">Belongs to the ABC transporter superfamily. Macrolide exporter (TC 3.A.1.122) family.</text>
</comment>
<evidence type="ECO:0000256" key="6">
    <source>
        <dbReference type="ARBA" id="ARBA00022989"/>
    </source>
</evidence>
<evidence type="ECO:0000256" key="5">
    <source>
        <dbReference type="ARBA" id="ARBA00022840"/>
    </source>
</evidence>
<dbReference type="SUPFAM" id="SSF52540">
    <property type="entry name" value="P-loop containing nucleoside triphosphate hydrolases"/>
    <property type="match status" value="1"/>
</dbReference>
<dbReference type="GO" id="GO:0022857">
    <property type="term" value="F:transmembrane transporter activity"/>
    <property type="evidence" value="ECO:0007669"/>
    <property type="project" value="TreeGrafter"/>
</dbReference>
<dbReference type="PANTHER" id="PTHR24220:SF86">
    <property type="entry name" value="ABC TRANSPORTER ABCH.1"/>
    <property type="match status" value="1"/>
</dbReference>
<reference evidence="10 11" key="1">
    <citation type="submission" date="2016-10" db="EMBL/GenBank/DDBJ databases">
        <authorList>
            <person name="de Groot N.N."/>
        </authorList>
    </citation>
    <scope>NUCLEOTIDE SEQUENCE [LARGE SCALE GENOMIC DNA]</scope>
    <source>
        <strain evidence="10 11">LMG 2247</strain>
    </source>
</reference>